<dbReference type="Gene3D" id="2.40.50.140">
    <property type="entry name" value="Nucleic acid-binding proteins"/>
    <property type="match status" value="1"/>
</dbReference>
<dbReference type="PANTHER" id="PTHR47810:SF3">
    <property type="entry name" value="LIGASE, PUTATIVE-RELATED"/>
    <property type="match status" value="1"/>
</dbReference>
<dbReference type="AlphaFoldDB" id="A0A0N1PAX3"/>
<feature type="domain" description="ATP-dependent DNA ligase family profile" evidence="5">
    <location>
        <begin position="284"/>
        <end position="434"/>
    </location>
</feature>
<dbReference type="FunFam" id="3.30.470.30:FF:000032">
    <property type="entry name" value="Mitochondrial DNA ligase, putative"/>
    <property type="match status" value="1"/>
</dbReference>
<dbReference type="Pfam" id="PF14743">
    <property type="entry name" value="DNA_ligase_OB_2"/>
    <property type="match status" value="1"/>
</dbReference>
<dbReference type="SUPFAM" id="SSF50249">
    <property type="entry name" value="Nucleic acid-binding proteins"/>
    <property type="match status" value="1"/>
</dbReference>
<dbReference type="CDD" id="cd08041">
    <property type="entry name" value="OBF_kDNA_ligase_like"/>
    <property type="match status" value="1"/>
</dbReference>
<dbReference type="GO" id="GO:0006310">
    <property type="term" value="P:DNA recombination"/>
    <property type="evidence" value="ECO:0007669"/>
    <property type="project" value="InterPro"/>
</dbReference>
<dbReference type="EMBL" id="LJSK01000477">
    <property type="protein sequence ID" value="KPI82951.1"/>
    <property type="molecule type" value="Genomic_DNA"/>
</dbReference>
<evidence type="ECO:0000256" key="2">
    <source>
        <dbReference type="ARBA" id="ARBA00022705"/>
    </source>
</evidence>
<keyword evidence="1 6" id="KW-0436">Ligase</keyword>
<keyword evidence="7" id="KW-1185">Reference proteome</keyword>
<name>A0A0N1PAX3_LEPSE</name>
<dbReference type="GO" id="GO:0003910">
    <property type="term" value="F:DNA ligase (ATP) activity"/>
    <property type="evidence" value="ECO:0007669"/>
    <property type="project" value="InterPro"/>
</dbReference>
<dbReference type="OrthoDB" id="411785at2759"/>
<organism evidence="6 7">
    <name type="scientific">Leptomonas seymouri</name>
    <dbReference type="NCBI Taxonomy" id="5684"/>
    <lineage>
        <taxon>Eukaryota</taxon>
        <taxon>Discoba</taxon>
        <taxon>Euglenozoa</taxon>
        <taxon>Kinetoplastea</taxon>
        <taxon>Metakinetoplastina</taxon>
        <taxon>Trypanosomatida</taxon>
        <taxon>Trypanosomatidae</taxon>
        <taxon>Leishmaniinae</taxon>
        <taxon>Leptomonas</taxon>
    </lineage>
</organism>
<dbReference type="Pfam" id="PF01068">
    <property type="entry name" value="DNA_ligase_A_M"/>
    <property type="match status" value="1"/>
</dbReference>
<protein>
    <submittedName>
        <fullName evidence="6">Putative Dna ligase</fullName>
    </submittedName>
</protein>
<dbReference type="PROSITE" id="PS00333">
    <property type="entry name" value="DNA_LIGASE_A2"/>
    <property type="match status" value="1"/>
</dbReference>
<evidence type="ECO:0000256" key="4">
    <source>
        <dbReference type="ARBA" id="ARBA00023204"/>
    </source>
</evidence>
<dbReference type="GO" id="GO:0006260">
    <property type="term" value="P:DNA replication"/>
    <property type="evidence" value="ECO:0007669"/>
    <property type="project" value="UniProtKB-KW"/>
</dbReference>
<dbReference type="InterPro" id="IPR029319">
    <property type="entry name" value="DNA_ligase_OB"/>
</dbReference>
<dbReference type="GO" id="GO:0006281">
    <property type="term" value="P:DNA repair"/>
    <property type="evidence" value="ECO:0007669"/>
    <property type="project" value="UniProtKB-KW"/>
</dbReference>
<gene>
    <name evidence="6" type="ORF">ABL78_8037</name>
</gene>
<proteinExistence type="predicted"/>
<dbReference type="VEuPathDB" id="TriTrypDB:Lsey_0477_0050"/>
<evidence type="ECO:0000259" key="5">
    <source>
        <dbReference type="PROSITE" id="PS50160"/>
    </source>
</evidence>
<dbReference type="InterPro" id="IPR012310">
    <property type="entry name" value="DNA_ligase_ATP-dep_cent"/>
</dbReference>
<dbReference type="Proteomes" id="UP000038009">
    <property type="component" value="Unassembled WGS sequence"/>
</dbReference>
<keyword evidence="3" id="KW-0227">DNA damage</keyword>
<dbReference type="SUPFAM" id="SSF56091">
    <property type="entry name" value="DNA ligase/mRNA capping enzyme, catalytic domain"/>
    <property type="match status" value="1"/>
</dbReference>
<dbReference type="Gene3D" id="3.30.470.30">
    <property type="entry name" value="DNA ligase/mRNA capping enzyme"/>
    <property type="match status" value="1"/>
</dbReference>
<dbReference type="InterPro" id="IPR050326">
    <property type="entry name" value="NAD_dep_DNA_ligaseB"/>
</dbReference>
<reference evidence="6 7" key="1">
    <citation type="journal article" date="2015" name="PLoS Pathog.">
        <title>Leptomonas seymouri: Adaptations to the Dixenous Life Cycle Analyzed by Genome Sequencing, Transcriptome Profiling and Co-infection with Leishmania donovani.</title>
        <authorList>
            <person name="Kraeva N."/>
            <person name="Butenko A."/>
            <person name="Hlavacova J."/>
            <person name="Kostygov A."/>
            <person name="Myskova J."/>
            <person name="Grybchuk D."/>
            <person name="Lestinova T."/>
            <person name="Votypka J."/>
            <person name="Volf P."/>
            <person name="Opperdoes F."/>
            <person name="Flegontov P."/>
            <person name="Lukes J."/>
            <person name="Yurchenko V."/>
        </authorList>
    </citation>
    <scope>NUCLEOTIDE SEQUENCE [LARGE SCALE GENOMIC DNA]</scope>
    <source>
        <strain evidence="6 7">ATCC 30220</strain>
    </source>
</reference>
<keyword evidence="4" id="KW-0234">DNA repair</keyword>
<comment type="caution">
    <text evidence="6">The sequence shown here is derived from an EMBL/GenBank/DDBJ whole genome shotgun (WGS) entry which is preliminary data.</text>
</comment>
<evidence type="ECO:0000313" key="7">
    <source>
        <dbReference type="Proteomes" id="UP000038009"/>
    </source>
</evidence>
<dbReference type="GO" id="GO:0005524">
    <property type="term" value="F:ATP binding"/>
    <property type="evidence" value="ECO:0007669"/>
    <property type="project" value="InterPro"/>
</dbReference>
<keyword evidence="2" id="KW-0235">DNA replication</keyword>
<evidence type="ECO:0000313" key="6">
    <source>
        <dbReference type="EMBL" id="KPI82951.1"/>
    </source>
</evidence>
<dbReference type="OMA" id="EGGVCPH"/>
<dbReference type="PROSITE" id="PS50160">
    <property type="entry name" value="DNA_LIGASE_A3"/>
    <property type="match status" value="1"/>
</dbReference>
<dbReference type="PANTHER" id="PTHR47810">
    <property type="entry name" value="DNA LIGASE"/>
    <property type="match status" value="1"/>
</dbReference>
<dbReference type="InterPro" id="IPR012340">
    <property type="entry name" value="NA-bd_OB-fold"/>
</dbReference>
<evidence type="ECO:0000256" key="1">
    <source>
        <dbReference type="ARBA" id="ARBA00022598"/>
    </source>
</evidence>
<evidence type="ECO:0000256" key="3">
    <source>
        <dbReference type="ARBA" id="ARBA00022763"/>
    </source>
</evidence>
<sequence length="495" mass="56468">MLRRQYLLLAARLPIDETKLFGAGRDRTAHQQRIYAQLRKTSIQEAFPHIAACWVGPCWGTVMQTPSNVTPVCLKIAVWRCSCCLQEFEMSIAKFIDEGGVCPHCRKPQKKLENITVRNAKGELVSKKPQYVKAPRMVHSNYRSVLFHNPEWETKNIQPMLAQRWELVADELKGSSDRNSTAGPPQQQHLLLASPKIDGIRCIIGFNQKKQEVQYFSRGGILLECCHSLTPQLAPLFMQDPELMLDGELFAPECNFEQLNGLVRRLHRSSTPAIQAAQARLLEYFAFDIMYSSQLSSVNAPFDERYRLLKKLIPVCGAKRISNYVHDEKKKKVIRKKQHDVATETNGQVVKIYHVPAAQVHPSEMEDVLTEACSQGFEGVMIRRPEFPYEHGKRSFGLLKYKQMHDAEFKVVGFLPGEGKFKGGLGAFICETKDGMKFNAPPKVTYKRRVELWGLRKEYLGKYLTVQYQELSSQDVPRFPIAKAVRGGANKQNWL</sequence>
<dbReference type="InterPro" id="IPR016059">
    <property type="entry name" value="DNA_ligase_ATP-dep_CS"/>
</dbReference>
<accession>A0A0N1PAX3</accession>